<dbReference type="SUPFAM" id="SSF48452">
    <property type="entry name" value="TPR-like"/>
    <property type="match status" value="1"/>
</dbReference>
<keyword evidence="7" id="KW-1185">Reference proteome</keyword>
<dbReference type="InterPro" id="IPR006664">
    <property type="entry name" value="OMP_bac"/>
</dbReference>
<feature type="domain" description="OmpA-like" evidence="5">
    <location>
        <begin position="521"/>
        <end position="643"/>
    </location>
</feature>
<evidence type="ECO:0000256" key="4">
    <source>
        <dbReference type="PROSITE-ProRule" id="PRU00473"/>
    </source>
</evidence>
<reference evidence="7" key="1">
    <citation type="journal article" date="2019" name="Int. J. Syst. Evol. Microbiol.">
        <title>The Global Catalogue of Microorganisms (GCM) 10K type strain sequencing project: providing services to taxonomists for standard genome sequencing and annotation.</title>
        <authorList>
            <consortium name="The Broad Institute Genomics Platform"/>
            <consortium name="The Broad Institute Genome Sequencing Center for Infectious Disease"/>
            <person name="Wu L."/>
            <person name="Ma J."/>
        </authorList>
    </citation>
    <scope>NUCLEOTIDE SEQUENCE [LARGE SCALE GENOMIC DNA]</scope>
    <source>
        <strain evidence="7">KCTC 52368</strain>
    </source>
</reference>
<dbReference type="InterPro" id="IPR008969">
    <property type="entry name" value="CarboxyPept-like_regulatory"/>
</dbReference>
<dbReference type="Gene3D" id="2.60.40.1120">
    <property type="entry name" value="Carboxypeptidase-like, regulatory domain"/>
    <property type="match status" value="1"/>
</dbReference>
<dbReference type="RefSeq" id="WP_377768022.1">
    <property type="nucleotide sequence ID" value="NZ_JBHULB010000079.1"/>
</dbReference>
<evidence type="ECO:0000313" key="7">
    <source>
        <dbReference type="Proteomes" id="UP001597526"/>
    </source>
</evidence>
<proteinExistence type="predicted"/>
<name>A0ABW5MZN9_9FLAO</name>
<sequence>MRTTLILFFFSCSLCFAQQKQSKGDQFFFQYAYKQAVRAYEADLSKGYLNAEQYLNLADSYYQTGNFEKASTTYLDVISGDNKLDSIMSKHRFNKMLQSLIKVGKTAKIDSLLKNNRDVFSRELFENAKFNKELLNTVGNSDLNYKIFNLNSNSNQEDFSPAFYNNKLLFTSGRPKTKKQNFAPSGQAYLDIFGGTPDASGQLATATKFMEIEDSNFHKATPYFSNELNSLIYVLSNTSDGELLFDDNGKNALAIGMKPMNGAFRFLLRDLSTSFYYPFYDANSGKLYFSAKFDDGYGGTDIYFVYTNNGQIMSAPINLGPRVNSPGNEIAPYIFENSLYFSSDIFYGLGGMDVYKTNFESEDSFSIPVNLGKAINSEKDDFGFIIRNNGDGLLGYFSSNRTGGKGSDDVYGFLVDEKPGLKTLTIRGKVQEPYGSQKAIANVSVKLSNNDGSIISELISDDDGMYRFEIPWRKEVILQASKERYSRYTKQMVAATGDDQETIFDVDIALSLYDDLVEEKEGQTVVKLRKFFFGRNKTTITPEIAIELDKVVEVVKSFPNIQLRIETHTDSRGGSSTNFRLTQARSDAIKKYLQANGVSGTNILYSIGYGEDKILNNCTNGVFCLEMLHKQNQRSLIVVLNDNVLFE</sequence>
<dbReference type="PANTHER" id="PTHR30329">
    <property type="entry name" value="STATOR ELEMENT OF FLAGELLAR MOTOR COMPLEX"/>
    <property type="match status" value="1"/>
</dbReference>
<comment type="caution">
    <text evidence="6">The sequence shown here is derived from an EMBL/GenBank/DDBJ whole genome shotgun (WGS) entry which is preliminary data.</text>
</comment>
<dbReference type="InterPro" id="IPR050330">
    <property type="entry name" value="Bact_OuterMem_StrucFunc"/>
</dbReference>
<organism evidence="6 7">
    <name type="scientific">Croceitalea marina</name>
    <dbReference type="NCBI Taxonomy" id="1775166"/>
    <lineage>
        <taxon>Bacteria</taxon>
        <taxon>Pseudomonadati</taxon>
        <taxon>Bacteroidota</taxon>
        <taxon>Flavobacteriia</taxon>
        <taxon>Flavobacteriales</taxon>
        <taxon>Flavobacteriaceae</taxon>
        <taxon>Croceitalea</taxon>
    </lineage>
</organism>
<evidence type="ECO:0000313" key="6">
    <source>
        <dbReference type="EMBL" id="MFD2588492.1"/>
    </source>
</evidence>
<evidence type="ECO:0000256" key="2">
    <source>
        <dbReference type="ARBA" id="ARBA00023136"/>
    </source>
</evidence>
<evidence type="ECO:0000256" key="1">
    <source>
        <dbReference type="ARBA" id="ARBA00004442"/>
    </source>
</evidence>
<dbReference type="SUPFAM" id="SSF49464">
    <property type="entry name" value="Carboxypeptidase regulatory domain-like"/>
    <property type="match status" value="1"/>
</dbReference>
<dbReference type="Proteomes" id="UP001597526">
    <property type="component" value="Unassembled WGS sequence"/>
</dbReference>
<dbReference type="EMBL" id="JBHULB010000079">
    <property type="protein sequence ID" value="MFD2588492.1"/>
    <property type="molecule type" value="Genomic_DNA"/>
</dbReference>
<dbReference type="SUPFAM" id="SSF103088">
    <property type="entry name" value="OmpA-like"/>
    <property type="match status" value="1"/>
</dbReference>
<dbReference type="Pfam" id="PF00691">
    <property type="entry name" value="OmpA"/>
    <property type="match status" value="1"/>
</dbReference>
<gene>
    <name evidence="6" type="ORF">ACFSQJ_16260</name>
</gene>
<keyword evidence="2 4" id="KW-0472">Membrane</keyword>
<evidence type="ECO:0000256" key="3">
    <source>
        <dbReference type="ARBA" id="ARBA00023237"/>
    </source>
</evidence>
<keyword evidence="3" id="KW-0998">Cell outer membrane</keyword>
<dbReference type="PRINTS" id="PR01021">
    <property type="entry name" value="OMPADOMAIN"/>
</dbReference>
<comment type="subcellular location">
    <subcellularLocation>
        <location evidence="1">Cell outer membrane</location>
    </subcellularLocation>
</comment>
<dbReference type="Gene3D" id="1.25.40.10">
    <property type="entry name" value="Tetratricopeptide repeat domain"/>
    <property type="match status" value="1"/>
</dbReference>
<evidence type="ECO:0000259" key="5">
    <source>
        <dbReference type="PROSITE" id="PS51123"/>
    </source>
</evidence>
<dbReference type="Gene3D" id="3.30.1330.60">
    <property type="entry name" value="OmpA-like domain"/>
    <property type="match status" value="1"/>
</dbReference>
<dbReference type="InterPro" id="IPR006665">
    <property type="entry name" value="OmpA-like"/>
</dbReference>
<dbReference type="InterPro" id="IPR036737">
    <property type="entry name" value="OmpA-like_sf"/>
</dbReference>
<dbReference type="PANTHER" id="PTHR30329:SF21">
    <property type="entry name" value="LIPOPROTEIN YIAD-RELATED"/>
    <property type="match status" value="1"/>
</dbReference>
<accession>A0ABW5MZN9</accession>
<protein>
    <submittedName>
        <fullName evidence="6">OmpA family protein</fullName>
    </submittedName>
</protein>
<dbReference type="CDD" id="cd07185">
    <property type="entry name" value="OmpA_C-like"/>
    <property type="match status" value="1"/>
</dbReference>
<dbReference type="InterPro" id="IPR011990">
    <property type="entry name" value="TPR-like_helical_dom_sf"/>
</dbReference>
<dbReference type="PROSITE" id="PS51123">
    <property type="entry name" value="OMPA_2"/>
    <property type="match status" value="1"/>
</dbReference>